<dbReference type="AlphaFoldDB" id="K1KKJ9"/>
<feature type="domain" description="DUF7210" evidence="2">
    <location>
        <begin position="1"/>
        <end position="36"/>
    </location>
</feature>
<feature type="region of interest" description="Disordered" evidence="1">
    <location>
        <begin position="49"/>
        <end position="90"/>
    </location>
</feature>
<keyword evidence="4" id="KW-1185">Reference proteome</keyword>
<sequence>MKVVLLENLLISGKRYTAGEEIEVDETVGLQLLKENLALVGVNEVEDAPVEEAPLPTPEAAFAPIPEAEDEPEVEVKQPVKRRTTKKVAG</sequence>
<dbReference type="HOGENOM" id="CLU_2439677_0_0_4"/>
<dbReference type="InterPro" id="IPR055634">
    <property type="entry name" value="DUF7210"/>
</dbReference>
<organism evidence="3 4">
    <name type="scientific">Sutterella wadsworthensis 2_1_59BFAA</name>
    <dbReference type="NCBI Taxonomy" id="742823"/>
    <lineage>
        <taxon>Bacteria</taxon>
        <taxon>Pseudomonadati</taxon>
        <taxon>Pseudomonadota</taxon>
        <taxon>Betaproteobacteria</taxon>
        <taxon>Burkholderiales</taxon>
        <taxon>Sutterellaceae</taxon>
        <taxon>Sutterella</taxon>
    </lineage>
</organism>
<reference evidence="3 4" key="1">
    <citation type="submission" date="2012-05" db="EMBL/GenBank/DDBJ databases">
        <title>The Genome Sequence of Sutterella wadsworthensis 2_1_59BFAA.</title>
        <authorList>
            <consortium name="The Broad Institute Genome Sequencing Platform"/>
            <person name="Earl A."/>
            <person name="Ward D."/>
            <person name="Feldgarden M."/>
            <person name="Gevers D."/>
            <person name="Daigneault M."/>
            <person name="Strauss J."/>
            <person name="Allen-Vercoe E."/>
            <person name="Walker B."/>
            <person name="Young S.K."/>
            <person name="Zeng Q."/>
            <person name="Gargeya S."/>
            <person name="Fitzgerald M."/>
            <person name="Haas B."/>
            <person name="Abouelleil A."/>
            <person name="Alvarado L."/>
            <person name="Arachchi H.M."/>
            <person name="Berlin A.M."/>
            <person name="Chapman S.B."/>
            <person name="Goldberg J."/>
            <person name="Griggs A."/>
            <person name="Gujja S."/>
            <person name="Hansen M."/>
            <person name="Howarth C."/>
            <person name="Imamovic A."/>
            <person name="Larimer J."/>
            <person name="McCowen C."/>
            <person name="Montmayeur A."/>
            <person name="Murphy C."/>
            <person name="Neiman D."/>
            <person name="Pearson M."/>
            <person name="Priest M."/>
            <person name="Roberts A."/>
            <person name="Saif S."/>
            <person name="Shea T."/>
            <person name="Sisk P."/>
            <person name="Sykes S."/>
            <person name="Wortman J."/>
            <person name="Nusbaum C."/>
            <person name="Birren B."/>
        </authorList>
    </citation>
    <scope>NUCLEOTIDE SEQUENCE [LARGE SCALE GENOMIC DNA]</scope>
    <source>
        <strain evidence="3 4">2_1_59BFAA</strain>
    </source>
</reference>
<accession>K1KKJ9</accession>
<gene>
    <name evidence="3" type="ORF">HMPREF9465_00219</name>
</gene>
<dbReference type="Pfam" id="PF23843">
    <property type="entry name" value="DUF7210"/>
    <property type="match status" value="1"/>
</dbReference>
<evidence type="ECO:0000313" key="4">
    <source>
        <dbReference type="Proteomes" id="UP000005835"/>
    </source>
</evidence>
<name>K1KKJ9_9BURK</name>
<evidence type="ECO:0000259" key="2">
    <source>
        <dbReference type="Pfam" id="PF23843"/>
    </source>
</evidence>
<evidence type="ECO:0000313" key="3">
    <source>
        <dbReference type="EMBL" id="EKB32204.1"/>
    </source>
</evidence>
<comment type="caution">
    <text evidence="3">The sequence shown here is derived from an EMBL/GenBank/DDBJ whole genome shotgun (WGS) entry which is preliminary data.</text>
</comment>
<proteinExistence type="predicted"/>
<evidence type="ECO:0000256" key="1">
    <source>
        <dbReference type="SAM" id="MobiDB-lite"/>
    </source>
</evidence>
<dbReference type="RefSeq" id="WP_005433283.1">
    <property type="nucleotide sequence ID" value="NZ_JH815513.1"/>
</dbReference>
<dbReference type="STRING" id="742823.HMPREF9465_00219"/>
<dbReference type="Proteomes" id="UP000005835">
    <property type="component" value="Unassembled WGS sequence"/>
</dbReference>
<protein>
    <recommendedName>
        <fullName evidence="2">DUF7210 domain-containing protein</fullName>
    </recommendedName>
</protein>
<feature type="compositionally biased region" description="Basic residues" evidence="1">
    <location>
        <begin position="79"/>
        <end position="90"/>
    </location>
</feature>
<dbReference type="EMBL" id="ADMG01000007">
    <property type="protein sequence ID" value="EKB32204.1"/>
    <property type="molecule type" value="Genomic_DNA"/>
</dbReference>
<dbReference type="PATRIC" id="fig|742823.3.peg.210"/>